<gene>
    <name evidence="4" type="ORF">QO034_06250</name>
</gene>
<evidence type="ECO:0000313" key="5">
    <source>
        <dbReference type="Proteomes" id="UP001227126"/>
    </source>
</evidence>
<dbReference type="InterPro" id="IPR036414">
    <property type="entry name" value="YaeB_N_sf"/>
</dbReference>
<dbReference type="Proteomes" id="UP001227126">
    <property type="component" value="Unassembled WGS sequence"/>
</dbReference>
<dbReference type="GO" id="GO:0008168">
    <property type="term" value="F:methyltransferase activity"/>
    <property type="evidence" value="ECO:0007669"/>
    <property type="project" value="UniProtKB-KW"/>
</dbReference>
<evidence type="ECO:0000256" key="1">
    <source>
        <dbReference type="ARBA" id="ARBA00022691"/>
    </source>
</evidence>
<dbReference type="CDD" id="cd09281">
    <property type="entry name" value="UPF0066"/>
    <property type="match status" value="1"/>
</dbReference>
<dbReference type="SUPFAM" id="SSF118196">
    <property type="entry name" value="YaeB-like"/>
    <property type="match status" value="1"/>
</dbReference>
<dbReference type="InterPro" id="IPR040372">
    <property type="entry name" value="YaeB-like"/>
</dbReference>
<dbReference type="PROSITE" id="PS51668">
    <property type="entry name" value="TSAA_2"/>
    <property type="match status" value="1"/>
</dbReference>
<keyword evidence="1" id="KW-0949">S-adenosyl-L-methionine</keyword>
<evidence type="ECO:0000256" key="2">
    <source>
        <dbReference type="ARBA" id="ARBA00033753"/>
    </source>
</evidence>
<dbReference type="Gene3D" id="2.40.30.70">
    <property type="entry name" value="YaeB-like"/>
    <property type="match status" value="1"/>
</dbReference>
<dbReference type="EMBL" id="JASNJE010000005">
    <property type="protein sequence ID" value="MDK3072706.1"/>
    <property type="molecule type" value="Genomic_DNA"/>
</dbReference>
<dbReference type="PANTHER" id="PTHR12818:SF0">
    <property type="entry name" value="TRNA (ADENINE(37)-N6)-METHYLTRANSFERASE"/>
    <property type="match status" value="1"/>
</dbReference>
<comment type="similarity">
    <text evidence="2">Belongs to the tRNA methyltransferase O family.</text>
</comment>
<organism evidence="4 5">
    <name type="scientific">Sedimentitalea xiamensis</name>
    <dbReference type="NCBI Taxonomy" id="3050037"/>
    <lineage>
        <taxon>Bacteria</taxon>
        <taxon>Pseudomonadati</taxon>
        <taxon>Pseudomonadota</taxon>
        <taxon>Alphaproteobacteria</taxon>
        <taxon>Rhodobacterales</taxon>
        <taxon>Paracoccaceae</taxon>
        <taxon>Sedimentitalea</taxon>
    </lineage>
</organism>
<feature type="domain" description="TsaA-like" evidence="3">
    <location>
        <begin position="22"/>
        <end position="152"/>
    </location>
</feature>
<proteinExistence type="inferred from homology"/>
<evidence type="ECO:0000259" key="3">
    <source>
        <dbReference type="PROSITE" id="PS51668"/>
    </source>
</evidence>
<name>A0ABT7FC63_9RHOB</name>
<evidence type="ECO:0000313" key="4">
    <source>
        <dbReference type="EMBL" id="MDK3072706.1"/>
    </source>
</evidence>
<sequence length="161" mass="17994">MPHDLRENEQIVQLAPASDGLVRFIGRIRTPWTDRADCPRQERIDGHDCRIELDPDWQDAPDGLDAYGTVEVLYRMDQSRRDLTHQSPRSDGCTLGTFALRSPTRPDLIGTSIMRLPRIEGGVPHVQGLNCGDGTPLIDRKPDRCAFTPNAPEQPGDIQTV</sequence>
<keyword evidence="5" id="KW-1185">Reference proteome</keyword>
<dbReference type="EC" id="2.1.1.-" evidence="4"/>
<reference evidence="4 5" key="1">
    <citation type="submission" date="2023-05" db="EMBL/GenBank/DDBJ databases">
        <title>Sedimentitalea sp. nov. JM2-8.</title>
        <authorList>
            <person name="Huang J."/>
        </authorList>
    </citation>
    <scope>NUCLEOTIDE SEQUENCE [LARGE SCALE GENOMIC DNA]</scope>
    <source>
        <strain evidence="4 5">JM2-8</strain>
    </source>
</reference>
<protein>
    <submittedName>
        <fullName evidence="4">TrmO family methyltransferase</fullName>
        <ecNumber evidence="4">2.1.1.-</ecNumber>
    </submittedName>
</protein>
<dbReference type="PANTHER" id="PTHR12818">
    <property type="entry name" value="TRNA (ADENINE(37)-N6)-METHYLTRANSFERASE"/>
    <property type="match status" value="1"/>
</dbReference>
<accession>A0ABT7FC63</accession>
<keyword evidence="4" id="KW-0489">Methyltransferase</keyword>
<dbReference type="InterPro" id="IPR036413">
    <property type="entry name" value="YaeB-like_sf"/>
</dbReference>
<keyword evidence="4" id="KW-0808">Transferase</keyword>
<comment type="caution">
    <text evidence="4">The sequence shown here is derived from an EMBL/GenBank/DDBJ whole genome shotgun (WGS) entry which is preliminary data.</text>
</comment>
<dbReference type="GO" id="GO:0032259">
    <property type="term" value="P:methylation"/>
    <property type="evidence" value="ECO:0007669"/>
    <property type="project" value="UniProtKB-KW"/>
</dbReference>
<dbReference type="InterPro" id="IPR023370">
    <property type="entry name" value="TrmO-like_N"/>
</dbReference>
<dbReference type="Pfam" id="PF01980">
    <property type="entry name" value="TrmO_N"/>
    <property type="match status" value="1"/>
</dbReference>